<dbReference type="InterPro" id="IPR050261">
    <property type="entry name" value="FrsA_esterase"/>
</dbReference>
<keyword evidence="1" id="KW-0378">Hydrolase</keyword>
<dbReference type="SUPFAM" id="SSF53474">
    <property type="entry name" value="alpha/beta-Hydrolases"/>
    <property type="match status" value="1"/>
</dbReference>
<dbReference type="PANTHER" id="PTHR22946:SF9">
    <property type="entry name" value="POLYKETIDE TRANSFERASE AF380"/>
    <property type="match status" value="1"/>
</dbReference>
<dbReference type="InterPro" id="IPR002925">
    <property type="entry name" value="Dienelactn_hydro"/>
</dbReference>
<dbReference type="AlphaFoldDB" id="A0A5B0G0H4"/>
<protein>
    <recommendedName>
        <fullName evidence="2">Dienelactone hydrolase domain-containing protein</fullName>
    </recommendedName>
</protein>
<evidence type="ECO:0000313" key="3">
    <source>
        <dbReference type="EMBL" id="KAA0996145.1"/>
    </source>
</evidence>
<evidence type="ECO:0000313" key="4">
    <source>
        <dbReference type="Proteomes" id="UP000325273"/>
    </source>
</evidence>
<evidence type="ECO:0000256" key="1">
    <source>
        <dbReference type="ARBA" id="ARBA00022801"/>
    </source>
</evidence>
<dbReference type="Proteomes" id="UP000325273">
    <property type="component" value="Unassembled WGS sequence"/>
</dbReference>
<dbReference type="Gene3D" id="3.40.50.1820">
    <property type="entry name" value="alpha/beta hydrolase"/>
    <property type="match status" value="1"/>
</dbReference>
<dbReference type="Pfam" id="PF01738">
    <property type="entry name" value="DLH"/>
    <property type="match status" value="1"/>
</dbReference>
<dbReference type="GO" id="GO:0052689">
    <property type="term" value="F:carboxylic ester hydrolase activity"/>
    <property type="evidence" value="ECO:0007669"/>
    <property type="project" value="UniProtKB-ARBA"/>
</dbReference>
<proteinExistence type="predicted"/>
<sequence>MTRSFPTAPTIDFNAARALTDSGSISELEFTMPCNETVVPGVLWKGRINSDRVPLILLQHGGSGHKQDEANRDLGTRLVSALGCLVAALDGPVHGSRAAAPSDAAATQAAFRESWTKGTHTESFVDEWTAAIDALVALPYVDAERVGWCGVSMGTAFGVPICAKCPVIRSAVLGKWSINQRGSQHLVAMAQEIRSSVLFVQHWDDEFFDRSGTHELFDALGTSDKRMYAYPGGHHHRTEEELNAYIHHFQRSLLIF</sequence>
<keyword evidence="4" id="KW-1185">Reference proteome</keyword>
<dbReference type="EMBL" id="VTUZ01000103">
    <property type="protein sequence ID" value="KAA0996145.1"/>
    <property type="molecule type" value="Genomic_DNA"/>
</dbReference>
<organism evidence="3 4">
    <name type="scientific">Paraburkholderia panacisoli</name>
    <dbReference type="NCBI Taxonomy" id="2603818"/>
    <lineage>
        <taxon>Bacteria</taxon>
        <taxon>Pseudomonadati</taxon>
        <taxon>Pseudomonadota</taxon>
        <taxon>Betaproteobacteria</taxon>
        <taxon>Burkholderiales</taxon>
        <taxon>Burkholderiaceae</taxon>
        <taxon>Paraburkholderia</taxon>
    </lineage>
</organism>
<name>A0A5B0G0H4_9BURK</name>
<dbReference type="PANTHER" id="PTHR22946">
    <property type="entry name" value="DIENELACTONE HYDROLASE DOMAIN-CONTAINING PROTEIN-RELATED"/>
    <property type="match status" value="1"/>
</dbReference>
<gene>
    <name evidence="3" type="ORF">FVF58_50395</name>
</gene>
<feature type="domain" description="Dienelactone hydrolase" evidence="2">
    <location>
        <begin position="97"/>
        <end position="236"/>
    </location>
</feature>
<evidence type="ECO:0000259" key="2">
    <source>
        <dbReference type="Pfam" id="PF01738"/>
    </source>
</evidence>
<dbReference type="InterPro" id="IPR029058">
    <property type="entry name" value="AB_hydrolase_fold"/>
</dbReference>
<reference evidence="3 4" key="1">
    <citation type="submission" date="2019-08" db="EMBL/GenBank/DDBJ databases">
        <title>Paraburkholderia sp. DCY113.</title>
        <authorList>
            <person name="Kang J."/>
        </authorList>
    </citation>
    <scope>NUCLEOTIDE SEQUENCE [LARGE SCALE GENOMIC DNA]</scope>
    <source>
        <strain evidence="3 4">DCY113</strain>
    </source>
</reference>
<accession>A0A5B0G0H4</accession>
<comment type="caution">
    <text evidence="3">The sequence shown here is derived from an EMBL/GenBank/DDBJ whole genome shotgun (WGS) entry which is preliminary data.</text>
</comment>